<reference evidence="2 3" key="2">
    <citation type="submission" date="2019-04" db="EMBL/GenBank/DDBJ databases">
        <title>The genome sequence of big-headed turtle.</title>
        <authorList>
            <person name="Gong S."/>
        </authorList>
    </citation>
    <scope>NUCLEOTIDE SEQUENCE [LARGE SCALE GENOMIC DNA]</scope>
    <source>
        <strain evidence="2">DO16091913</strain>
        <tissue evidence="2">Muscle</tissue>
    </source>
</reference>
<dbReference type="AlphaFoldDB" id="A0A4D9EWY9"/>
<feature type="region of interest" description="Disordered" evidence="1">
    <location>
        <begin position="38"/>
        <end position="80"/>
    </location>
</feature>
<organism evidence="2 3">
    <name type="scientific">Platysternon megacephalum</name>
    <name type="common">big-headed turtle</name>
    <dbReference type="NCBI Taxonomy" id="55544"/>
    <lineage>
        <taxon>Eukaryota</taxon>
        <taxon>Metazoa</taxon>
        <taxon>Chordata</taxon>
        <taxon>Craniata</taxon>
        <taxon>Vertebrata</taxon>
        <taxon>Euteleostomi</taxon>
        <taxon>Archelosauria</taxon>
        <taxon>Testudinata</taxon>
        <taxon>Testudines</taxon>
        <taxon>Cryptodira</taxon>
        <taxon>Durocryptodira</taxon>
        <taxon>Testudinoidea</taxon>
        <taxon>Platysternidae</taxon>
        <taxon>Platysternon</taxon>
    </lineage>
</organism>
<evidence type="ECO:0000313" key="2">
    <source>
        <dbReference type="EMBL" id="TFK10334.1"/>
    </source>
</evidence>
<dbReference type="EMBL" id="QXTE01000041">
    <property type="protein sequence ID" value="TFK10334.1"/>
    <property type="molecule type" value="Genomic_DNA"/>
</dbReference>
<comment type="caution">
    <text evidence="2">The sequence shown here is derived from an EMBL/GenBank/DDBJ whole genome shotgun (WGS) entry which is preliminary data.</text>
</comment>
<sequence>MAAVCLRQVYLSQVFPCALHQLHQIALPGGACSRLARSPAAAHDRHLPSQERSGATRGPADPLQSPRPGEQGEGEQRLIPPAAARVTFPATIGLVPEEMQRLQQIQETVKEKNCFYTSHPASNKLQEDTNTAEVFARSYYSDLEGRQDVGIAVDLITCYANILSSFLSICSKSQLSPLVWTFRSFSLLS</sequence>
<reference evidence="2 3" key="1">
    <citation type="submission" date="2019-04" db="EMBL/GenBank/DDBJ databases">
        <title>Draft genome of the big-headed turtle Platysternon megacephalum.</title>
        <authorList>
            <person name="Gong S."/>
        </authorList>
    </citation>
    <scope>NUCLEOTIDE SEQUENCE [LARGE SCALE GENOMIC DNA]</scope>
    <source>
        <strain evidence="2">DO16091913</strain>
        <tissue evidence="2">Muscle</tissue>
    </source>
</reference>
<proteinExistence type="predicted"/>
<name>A0A4D9EWY9_9SAUR</name>
<evidence type="ECO:0000256" key="1">
    <source>
        <dbReference type="SAM" id="MobiDB-lite"/>
    </source>
</evidence>
<evidence type="ECO:0000313" key="3">
    <source>
        <dbReference type="Proteomes" id="UP000297703"/>
    </source>
</evidence>
<keyword evidence="3" id="KW-1185">Reference proteome</keyword>
<gene>
    <name evidence="2" type="ORF">DR999_PMT06493</name>
</gene>
<dbReference type="Proteomes" id="UP000297703">
    <property type="component" value="Unassembled WGS sequence"/>
</dbReference>
<accession>A0A4D9EWY9</accession>
<protein>
    <submittedName>
        <fullName evidence="2">Mitochondrial amidoxime reducing component 2</fullName>
    </submittedName>
</protein>